<accession>A0A7R8VWS1</accession>
<keyword evidence="5" id="KW-0479">Metal-binding</keyword>
<dbReference type="Gene3D" id="2.70.40.10">
    <property type="match status" value="1"/>
</dbReference>
<dbReference type="GO" id="GO:0004170">
    <property type="term" value="F:dUTP diphosphatase activity"/>
    <property type="evidence" value="ECO:0007669"/>
    <property type="project" value="UniProtKB-UniRule"/>
</dbReference>
<dbReference type="PANTHER" id="PTHR11241">
    <property type="entry name" value="DEOXYURIDINE 5'-TRIPHOSPHATE NUCLEOTIDOHYDROLASE"/>
    <property type="match status" value="1"/>
</dbReference>
<evidence type="ECO:0000256" key="5">
    <source>
        <dbReference type="RuleBase" id="RU367024"/>
    </source>
</evidence>
<evidence type="ECO:0000256" key="4">
    <source>
        <dbReference type="ARBA" id="ARBA00023080"/>
    </source>
</evidence>
<dbReference type="SUPFAM" id="SSF51283">
    <property type="entry name" value="dUTPase-like"/>
    <property type="match status" value="1"/>
</dbReference>
<dbReference type="InterPro" id="IPR008181">
    <property type="entry name" value="dUTPase"/>
</dbReference>
<comment type="function">
    <text evidence="5">Involved in nucleotide metabolism via production of dUMP, the immediate precursor of thymidine nucleotides, and decreases the intracellular concentration of dUTP so that uracil cannot be incorporated into DNA.</text>
</comment>
<dbReference type="GO" id="GO:0006226">
    <property type="term" value="P:dUMP biosynthetic process"/>
    <property type="evidence" value="ECO:0007669"/>
    <property type="project" value="UniProtKB-UniRule"/>
</dbReference>
<dbReference type="InterPro" id="IPR036157">
    <property type="entry name" value="dUTPase-like_sf"/>
</dbReference>
<dbReference type="GO" id="GO:0000287">
    <property type="term" value="F:magnesium ion binding"/>
    <property type="evidence" value="ECO:0007669"/>
    <property type="project" value="UniProtKB-UniRule"/>
</dbReference>
<evidence type="ECO:0000256" key="2">
    <source>
        <dbReference type="ARBA" id="ARBA00006581"/>
    </source>
</evidence>
<dbReference type="EMBL" id="OA581051">
    <property type="protein sequence ID" value="CAD7206353.1"/>
    <property type="molecule type" value="Genomic_DNA"/>
</dbReference>
<evidence type="ECO:0000256" key="3">
    <source>
        <dbReference type="ARBA" id="ARBA00022801"/>
    </source>
</evidence>
<comment type="pathway">
    <text evidence="1 5">Pyrimidine metabolism; dUMP biosynthesis; dUMP from dCTP (dUTP route): step 2/2.</text>
</comment>
<dbReference type="InterPro" id="IPR033704">
    <property type="entry name" value="dUTPase_trimeric"/>
</dbReference>
<evidence type="ECO:0000313" key="7">
    <source>
        <dbReference type="EMBL" id="CAD7206353.1"/>
    </source>
</evidence>
<keyword evidence="4 5" id="KW-0546">Nucleotide metabolism</keyword>
<dbReference type="Pfam" id="PF00692">
    <property type="entry name" value="dUTPase"/>
    <property type="match status" value="1"/>
</dbReference>
<evidence type="ECO:0000259" key="6">
    <source>
        <dbReference type="Pfam" id="PF00692"/>
    </source>
</evidence>
<comment type="catalytic activity">
    <reaction evidence="5">
        <text>dUTP + H2O = dUMP + diphosphate + H(+)</text>
        <dbReference type="Rhea" id="RHEA:10248"/>
        <dbReference type="ChEBI" id="CHEBI:15377"/>
        <dbReference type="ChEBI" id="CHEBI:15378"/>
        <dbReference type="ChEBI" id="CHEBI:33019"/>
        <dbReference type="ChEBI" id="CHEBI:61555"/>
        <dbReference type="ChEBI" id="CHEBI:246422"/>
        <dbReference type="EC" id="3.6.1.23"/>
    </reaction>
</comment>
<comment type="cofactor">
    <cofactor evidence="5">
        <name>Mg(2+)</name>
        <dbReference type="ChEBI" id="CHEBI:18420"/>
    </cofactor>
</comment>
<feature type="domain" description="dUTPase-like" evidence="6">
    <location>
        <begin position="18"/>
        <end position="142"/>
    </location>
</feature>
<dbReference type="NCBIfam" id="TIGR00576">
    <property type="entry name" value="dut"/>
    <property type="match status" value="1"/>
</dbReference>
<dbReference type="CDD" id="cd07557">
    <property type="entry name" value="trimeric_dUTPase"/>
    <property type="match status" value="1"/>
</dbReference>
<keyword evidence="3 5" id="KW-0378">Hydrolase</keyword>
<proteinExistence type="inferred from homology"/>
<gene>
    <name evidence="7" type="ORF">TDIB3V08_LOCUS12502</name>
</gene>
<sequence>MESVTLLKYKKINRNAFSPVRATTFSAGLYLKSPYNCSIQPSCRHLVKINISIILPSGTYGKISPRSSLALHHGVDVLAGVIDEDYRGNICVLLVNHGETVFRIKRSDKIAQLVCIKIDYRRVEYTDSLSNTQREEGGFGSSAIPIKARVIGHCNRV</sequence>
<evidence type="ECO:0000256" key="1">
    <source>
        <dbReference type="ARBA" id="ARBA00005142"/>
    </source>
</evidence>
<organism evidence="7">
    <name type="scientific">Timema douglasi</name>
    <name type="common">Walking stick</name>
    <dbReference type="NCBI Taxonomy" id="61478"/>
    <lineage>
        <taxon>Eukaryota</taxon>
        <taxon>Metazoa</taxon>
        <taxon>Ecdysozoa</taxon>
        <taxon>Arthropoda</taxon>
        <taxon>Hexapoda</taxon>
        <taxon>Insecta</taxon>
        <taxon>Pterygota</taxon>
        <taxon>Neoptera</taxon>
        <taxon>Polyneoptera</taxon>
        <taxon>Phasmatodea</taxon>
        <taxon>Timematodea</taxon>
        <taxon>Timematoidea</taxon>
        <taxon>Timematidae</taxon>
        <taxon>Timema</taxon>
    </lineage>
</organism>
<reference evidence="7" key="1">
    <citation type="submission" date="2020-11" db="EMBL/GenBank/DDBJ databases">
        <authorList>
            <person name="Tran Van P."/>
        </authorList>
    </citation>
    <scope>NUCLEOTIDE SEQUENCE</scope>
</reference>
<comment type="similarity">
    <text evidence="2 5">Belongs to the dUTPase family.</text>
</comment>
<protein>
    <recommendedName>
        <fullName evidence="5">Deoxyuridine 5'-triphosphate nucleotidohydrolase</fullName>
        <shortName evidence="5">dUTPase</shortName>
        <ecNumber evidence="5">3.6.1.23</ecNumber>
    </recommendedName>
    <alternativeName>
        <fullName evidence="5">dUTP pyrophosphatase</fullName>
    </alternativeName>
</protein>
<dbReference type="AlphaFoldDB" id="A0A7R8VWS1"/>
<keyword evidence="5" id="KW-0460">Magnesium</keyword>
<dbReference type="EC" id="3.6.1.23" evidence="5"/>
<dbReference type="InterPro" id="IPR029054">
    <property type="entry name" value="dUTPase-like"/>
</dbReference>
<dbReference type="GO" id="GO:0046081">
    <property type="term" value="P:dUTP catabolic process"/>
    <property type="evidence" value="ECO:0007669"/>
    <property type="project" value="UniProtKB-UniRule"/>
</dbReference>
<dbReference type="NCBIfam" id="NF001862">
    <property type="entry name" value="PRK00601.1"/>
    <property type="match status" value="1"/>
</dbReference>
<dbReference type="PANTHER" id="PTHR11241:SF0">
    <property type="entry name" value="DEOXYURIDINE 5'-TRIPHOSPHATE NUCLEOTIDOHYDROLASE"/>
    <property type="match status" value="1"/>
</dbReference>
<dbReference type="UniPathway" id="UPA00610">
    <property type="reaction ID" value="UER00666"/>
</dbReference>
<name>A0A7R8VWS1_TIMDO</name>